<feature type="compositionally biased region" description="Basic residues" evidence="1">
    <location>
        <begin position="212"/>
        <end position="221"/>
    </location>
</feature>
<dbReference type="AlphaFoldDB" id="A0AAE0Y449"/>
<dbReference type="Proteomes" id="UP001283361">
    <property type="component" value="Unassembled WGS sequence"/>
</dbReference>
<feature type="compositionally biased region" description="Low complexity" evidence="1">
    <location>
        <begin position="134"/>
        <end position="152"/>
    </location>
</feature>
<reference evidence="2" key="1">
    <citation type="journal article" date="2023" name="G3 (Bethesda)">
        <title>A reference genome for the long-term kleptoplast-retaining sea slug Elysia crispata morphotype clarki.</title>
        <authorList>
            <person name="Eastman K.E."/>
            <person name="Pendleton A.L."/>
            <person name="Shaikh M.A."/>
            <person name="Suttiyut T."/>
            <person name="Ogas R."/>
            <person name="Tomko P."/>
            <person name="Gavelis G."/>
            <person name="Widhalm J.R."/>
            <person name="Wisecaver J.H."/>
        </authorList>
    </citation>
    <scope>NUCLEOTIDE SEQUENCE</scope>
    <source>
        <strain evidence="2">ECLA1</strain>
    </source>
</reference>
<feature type="compositionally biased region" description="Basic and acidic residues" evidence="1">
    <location>
        <begin position="77"/>
        <end position="106"/>
    </location>
</feature>
<feature type="region of interest" description="Disordered" evidence="1">
    <location>
        <begin position="208"/>
        <end position="229"/>
    </location>
</feature>
<feature type="region of interest" description="Disordered" evidence="1">
    <location>
        <begin position="133"/>
        <end position="156"/>
    </location>
</feature>
<sequence>MQSGGPNVIDHHRLIPKSLLASKDVEIFFDHLDRNCSSSAEEDIWCGGQERKSEQAGKGDQSPHGTHQARNSPEYLDSFKTEERRSERLCQDVKESGGDHSEEHSFPTESCINNATTRGDSFDANDYSCRNDCSSTSNNSNNSTSSHSGNTSPISEADKRLQGIRCTPTLTFSGNDLHPRKDSEDLPVGCGPRFASFNAAGIKSDLKEKGNQNHHQHHHHQQQQEPLQQHQFSSMYQGGIALTPSAAGYGQDSMTNGYLHSGTSPVYVPSSRAMLPVQYMATPSQGSMATPPTSSSLWPATPAGDVSAYASQATHLHASTGAFSYNTGGGAGAGTSPGGGRGDSGYGTPLGRHAATGLGGYPVTAAAAAAAYMGADLSPWNTFNNMALQQGFRPTTGPGE</sequence>
<proteinExistence type="predicted"/>
<name>A0AAE0Y449_9GAST</name>
<gene>
    <name evidence="2" type="ORF">RRG08_037439</name>
</gene>
<comment type="caution">
    <text evidence="2">The sequence shown here is derived from an EMBL/GenBank/DDBJ whole genome shotgun (WGS) entry which is preliminary data.</text>
</comment>
<accession>A0AAE0Y449</accession>
<protein>
    <submittedName>
        <fullName evidence="2">Uncharacterized protein</fullName>
    </submittedName>
</protein>
<organism evidence="2 3">
    <name type="scientific">Elysia crispata</name>
    <name type="common">lettuce slug</name>
    <dbReference type="NCBI Taxonomy" id="231223"/>
    <lineage>
        <taxon>Eukaryota</taxon>
        <taxon>Metazoa</taxon>
        <taxon>Spiralia</taxon>
        <taxon>Lophotrochozoa</taxon>
        <taxon>Mollusca</taxon>
        <taxon>Gastropoda</taxon>
        <taxon>Heterobranchia</taxon>
        <taxon>Euthyneura</taxon>
        <taxon>Panpulmonata</taxon>
        <taxon>Sacoglossa</taxon>
        <taxon>Placobranchoidea</taxon>
        <taxon>Plakobranchidae</taxon>
        <taxon>Elysia</taxon>
    </lineage>
</organism>
<evidence type="ECO:0000256" key="1">
    <source>
        <dbReference type="SAM" id="MobiDB-lite"/>
    </source>
</evidence>
<feature type="region of interest" description="Disordered" evidence="1">
    <location>
        <begin position="50"/>
        <end position="114"/>
    </location>
</feature>
<evidence type="ECO:0000313" key="3">
    <source>
        <dbReference type="Proteomes" id="UP001283361"/>
    </source>
</evidence>
<evidence type="ECO:0000313" key="2">
    <source>
        <dbReference type="EMBL" id="KAK3732435.1"/>
    </source>
</evidence>
<keyword evidence="3" id="KW-1185">Reference proteome</keyword>
<dbReference type="EMBL" id="JAWDGP010006959">
    <property type="protein sequence ID" value="KAK3732435.1"/>
    <property type="molecule type" value="Genomic_DNA"/>
</dbReference>